<dbReference type="EMBL" id="CM045872">
    <property type="protein sequence ID" value="KAI7949685.1"/>
    <property type="molecule type" value="Genomic_DNA"/>
</dbReference>
<gene>
    <name evidence="1" type="ORF">MJO28_008506</name>
</gene>
<reference evidence="1 2" key="3">
    <citation type="journal article" date="2022" name="Microbiol. Spectr.">
        <title>Folding features and dynamics of 3D genome architecture in plant fungal pathogens.</title>
        <authorList>
            <person name="Xia C."/>
        </authorList>
    </citation>
    <scope>NUCLEOTIDE SEQUENCE [LARGE SCALE GENOMIC DNA]</scope>
    <source>
        <strain evidence="1 2">93-210</strain>
    </source>
</reference>
<reference evidence="2" key="2">
    <citation type="journal article" date="2018" name="Mol. Plant Microbe Interact.">
        <title>Genome sequence resources for the wheat stripe rust pathogen (Puccinia striiformis f. sp. tritici) and the barley stripe rust pathogen (Puccinia striiformis f. sp. hordei).</title>
        <authorList>
            <person name="Xia C."/>
            <person name="Wang M."/>
            <person name="Yin C."/>
            <person name="Cornejo O.E."/>
            <person name="Hulbert S.H."/>
            <person name="Chen X."/>
        </authorList>
    </citation>
    <scope>NUCLEOTIDE SEQUENCE [LARGE SCALE GENOMIC DNA]</scope>
    <source>
        <strain evidence="2">93-210</strain>
    </source>
</reference>
<proteinExistence type="predicted"/>
<comment type="caution">
    <text evidence="1">The sequence shown here is derived from an EMBL/GenBank/DDBJ whole genome shotgun (WGS) entry which is preliminary data.</text>
</comment>
<evidence type="ECO:0000313" key="1">
    <source>
        <dbReference type="EMBL" id="KAI7949685.1"/>
    </source>
</evidence>
<keyword evidence="2" id="KW-1185">Reference proteome</keyword>
<name>A0ACC0ECQ4_9BASI</name>
<sequence>MRGFDHVGILCFIRGGIIDETVPDADDHPVPSGCGASHHTSNEDAAFVSVEVSIPEKWLSQTK</sequence>
<reference evidence="2" key="1">
    <citation type="journal article" date="2018" name="BMC Genomics">
        <title>Genomic insights into host adaptation between the wheat stripe rust pathogen (Puccinia striiformis f. sp. tritici) and the barley stripe rust pathogen (Puccinia striiformis f. sp. hordei).</title>
        <authorList>
            <person name="Xia C."/>
            <person name="Wang M."/>
            <person name="Yin C."/>
            <person name="Cornejo O.E."/>
            <person name="Hulbert S.H."/>
            <person name="Chen X."/>
        </authorList>
    </citation>
    <scope>NUCLEOTIDE SEQUENCE [LARGE SCALE GENOMIC DNA]</scope>
    <source>
        <strain evidence="2">93-210</strain>
    </source>
</reference>
<accession>A0ACC0ECQ4</accession>
<organism evidence="1 2">
    <name type="scientific">Puccinia striiformis f. sp. tritici</name>
    <dbReference type="NCBI Taxonomy" id="168172"/>
    <lineage>
        <taxon>Eukaryota</taxon>
        <taxon>Fungi</taxon>
        <taxon>Dikarya</taxon>
        <taxon>Basidiomycota</taxon>
        <taxon>Pucciniomycotina</taxon>
        <taxon>Pucciniomycetes</taxon>
        <taxon>Pucciniales</taxon>
        <taxon>Pucciniaceae</taxon>
        <taxon>Puccinia</taxon>
    </lineage>
</organism>
<protein>
    <submittedName>
        <fullName evidence="1">Uncharacterized protein</fullName>
    </submittedName>
</protein>
<dbReference type="Proteomes" id="UP001060170">
    <property type="component" value="Chromosome 8"/>
</dbReference>
<evidence type="ECO:0000313" key="2">
    <source>
        <dbReference type="Proteomes" id="UP001060170"/>
    </source>
</evidence>